<feature type="region of interest" description="Disordered" evidence="1">
    <location>
        <begin position="1"/>
        <end position="94"/>
    </location>
</feature>
<reference evidence="2 3" key="1">
    <citation type="submission" date="2019-09" db="EMBL/GenBank/DDBJ databases">
        <title>A chromosome-level genome assembly of the Chinese tupelo Nyssa sinensis.</title>
        <authorList>
            <person name="Yang X."/>
            <person name="Kang M."/>
            <person name="Yang Y."/>
            <person name="Xiong H."/>
            <person name="Wang M."/>
            <person name="Zhang Z."/>
            <person name="Wang Z."/>
            <person name="Wu H."/>
            <person name="Ma T."/>
            <person name="Liu J."/>
            <person name="Xi Z."/>
        </authorList>
    </citation>
    <scope>NUCLEOTIDE SEQUENCE [LARGE SCALE GENOMIC DNA]</scope>
    <source>
        <strain evidence="2">J267</strain>
        <tissue evidence="2">Leaf</tissue>
    </source>
</reference>
<dbReference type="AlphaFoldDB" id="A0A5J5B354"/>
<dbReference type="Proteomes" id="UP000325577">
    <property type="component" value="Linkage Group LG15"/>
</dbReference>
<evidence type="ECO:0000256" key="1">
    <source>
        <dbReference type="SAM" id="MobiDB-lite"/>
    </source>
</evidence>
<sequence>MEEAREVEDVGPEEDAPGGTRAEGEAEKPLEWGFGAVPEPSGVANLGVGGGEDADEDGGGDESHGEAVEGRDGAEWDGSASAEEEEDEREREGRFARLRVDHQAVIGRWFNLSIERAFEFSR</sequence>
<keyword evidence="3" id="KW-1185">Reference proteome</keyword>
<gene>
    <name evidence="2" type="ORF">F0562_027337</name>
</gene>
<protein>
    <submittedName>
        <fullName evidence="2">Uncharacterized protein</fullName>
    </submittedName>
</protein>
<proteinExistence type="predicted"/>
<feature type="compositionally biased region" description="Acidic residues" evidence="1">
    <location>
        <begin position="1"/>
        <end position="16"/>
    </location>
</feature>
<feature type="compositionally biased region" description="Basic and acidic residues" evidence="1">
    <location>
        <begin position="61"/>
        <end position="74"/>
    </location>
</feature>
<organism evidence="2 3">
    <name type="scientific">Nyssa sinensis</name>
    <dbReference type="NCBI Taxonomy" id="561372"/>
    <lineage>
        <taxon>Eukaryota</taxon>
        <taxon>Viridiplantae</taxon>
        <taxon>Streptophyta</taxon>
        <taxon>Embryophyta</taxon>
        <taxon>Tracheophyta</taxon>
        <taxon>Spermatophyta</taxon>
        <taxon>Magnoliopsida</taxon>
        <taxon>eudicotyledons</taxon>
        <taxon>Gunneridae</taxon>
        <taxon>Pentapetalae</taxon>
        <taxon>asterids</taxon>
        <taxon>Cornales</taxon>
        <taxon>Nyssaceae</taxon>
        <taxon>Nyssa</taxon>
    </lineage>
</organism>
<evidence type="ECO:0000313" key="3">
    <source>
        <dbReference type="Proteomes" id="UP000325577"/>
    </source>
</evidence>
<accession>A0A5J5B354</accession>
<evidence type="ECO:0000313" key="2">
    <source>
        <dbReference type="EMBL" id="KAA8537673.1"/>
    </source>
</evidence>
<dbReference type="EMBL" id="CM018038">
    <property type="protein sequence ID" value="KAA8537673.1"/>
    <property type="molecule type" value="Genomic_DNA"/>
</dbReference>
<name>A0A5J5B354_9ASTE</name>